<name>A0ABP4JU11_9ACTN</name>
<dbReference type="Proteomes" id="UP001500973">
    <property type="component" value="Unassembled WGS sequence"/>
</dbReference>
<comment type="caution">
    <text evidence="3">The sequence shown here is derived from an EMBL/GenBank/DDBJ whole genome shotgun (WGS) entry which is preliminary data.</text>
</comment>
<gene>
    <name evidence="3" type="ORF">GCM10009601_45620</name>
</gene>
<protein>
    <recommendedName>
        <fullName evidence="1">D-inositol 3-phosphate glycosyltransferase</fullName>
    </recommendedName>
</protein>
<dbReference type="PANTHER" id="PTHR12526:SF627">
    <property type="entry name" value="D-RHAMNOSYLTRANSFERASE WBPZ"/>
    <property type="match status" value="1"/>
</dbReference>
<evidence type="ECO:0000256" key="2">
    <source>
        <dbReference type="SAM" id="MobiDB-lite"/>
    </source>
</evidence>
<evidence type="ECO:0000313" key="4">
    <source>
        <dbReference type="Proteomes" id="UP001500973"/>
    </source>
</evidence>
<proteinExistence type="predicted"/>
<dbReference type="EMBL" id="BAAAIZ010000069">
    <property type="protein sequence ID" value="GAA1429687.1"/>
    <property type="molecule type" value="Genomic_DNA"/>
</dbReference>
<reference evidence="4" key="1">
    <citation type="journal article" date="2019" name="Int. J. Syst. Evol. Microbiol.">
        <title>The Global Catalogue of Microorganisms (GCM) 10K type strain sequencing project: providing services to taxonomists for standard genome sequencing and annotation.</title>
        <authorList>
            <consortium name="The Broad Institute Genomics Platform"/>
            <consortium name="The Broad Institute Genome Sequencing Center for Infectious Disease"/>
            <person name="Wu L."/>
            <person name="Ma J."/>
        </authorList>
    </citation>
    <scope>NUCLEOTIDE SEQUENCE [LARGE SCALE GENOMIC DNA]</scope>
    <source>
        <strain evidence="4">JCM 11756</strain>
    </source>
</reference>
<evidence type="ECO:0000313" key="3">
    <source>
        <dbReference type="EMBL" id="GAA1429687.1"/>
    </source>
</evidence>
<dbReference type="Pfam" id="PF13692">
    <property type="entry name" value="Glyco_trans_1_4"/>
    <property type="match status" value="1"/>
</dbReference>
<accession>A0ABP4JU11</accession>
<dbReference type="RefSeq" id="WP_425580794.1">
    <property type="nucleotide sequence ID" value="NZ_BAAAIZ010000069.1"/>
</dbReference>
<dbReference type="Gene3D" id="3.40.50.2000">
    <property type="entry name" value="Glycogen Phosphorylase B"/>
    <property type="match status" value="1"/>
</dbReference>
<dbReference type="SUPFAM" id="SSF53756">
    <property type="entry name" value="UDP-Glycosyltransferase/glycogen phosphorylase"/>
    <property type="match status" value="1"/>
</dbReference>
<evidence type="ECO:0000256" key="1">
    <source>
        <dbReference type="ARBA" id="ARBA00021292"/>
    </source>
</evidence>
<sequence length="114" mass="12824">MAARHPDWRLRIYGSDPEEPALRRRIQERGLYNHVHLMGTAFPVTAEFAKGSVFVLPSLREPFGNVTVEAMTRRLPVVAMDCDHGPRNILTHGEDGLLIPPGDTARPWRRPSSS</sequence>
<organism evidence="3 4">
    <name type="scientific">Streptomyces thermospinosisporus</name>
    <dbReference type="NCBI Taxonomy" id="161482"/>
    <lineage>
        <taxon>Bacteria</taxon>
        <taxon>Bacillati</taxon>
        <taxon>Actinomycetota</taxon>
        <taxon>Actinomycetes</taxon>
        <taxon>Kitasatosporales</taxon>
        <taxon>Streptomycetaceae</taxon>
        <taxon>Streptomyces</taxon>
    </lineage>
</organism>
<keyword evidence="4" id="KW-1185">Reference proteome</keyword>
<feature type="region of interest" description="Disordered" evidence="2">
    <location>
        <begin position="90"/>
        <end position="114"/>
    </location>
</feature>
<dbReference type="PANTHER" id="PTHR12526">
    <property type="entry name" value="GLYCOSYLTRANSFERASE"/>
    <property type="match status" value="1"/>
</dbReference>